<evidence type="ECO:0000313" key="2">
    <source>
        <dbReference type="EMBL" id="CAB1454476.1"/>
    </source>
</evidence>
<sequence length="202" mass="21919">MQRLLLPGTTRAPAVHLKAGLIRLKPSTPAPPDPGGLRLATGFSSQPHLSRQSSDPRGSPSPGLRSSLHLRSERCRSDSPSSTCPCVAYLIDKGSPRPGEDLFLQPETGELSPLAYCLSNRSALRPGKDTERQTAASSVERDKNEDGNNWGGKSLLTRLVAVNLRGLPADEMFVKTSADMEADWGEEQTCDFPARQNRLDGW</sequence>
<name>A0A9N7VLH4_PLEPL</name>
<reference evidence="2" key="1">
    <citation type="submission" date="2020-03" db="EMBL/GenBank/DDBJ databases">
        <authorList>
            <person name="Weist P."/>
        </authorList>
    </citation>
    <scope>NUCLEOTIDE SEQUENCE</scope>
</reference>
<evidence type="ECO:0000256" key="1">
    <source>
        <dbReference type="SAM" id="MobiDB-lite"/>
    </source>
</evidence>
<comment type="caution">
    <text evidence="2">The sequence shown here is derived from an EMBL/GenBank/DDBJ whole genome shotgun (WGS) entry which is preliminary data.</text>
</comment>
<dbReference type="EMBL" id="CADEAL010004214">
    <property type="protein sequence ID" value="CAB1454476.1"/>
    <property type="molecule type" value="Genomic_DNA"/>
</dbReference>
<dbReference type="AlphaFoldDB" id="A0A9N7VLH4"/>
<dbReference type="Proteomes" id="UP001153269">
    <property type="component" value="Unassembled WGS sequence"/>
</dbReference>
<organism evidence="2 3">
    <name type="scientific">Pleuronectes platessa</name>
    <name type="common">European plaice</name>
    <dbReference type="NCBI Taxonomy" id="8262"/>
    <lineage>
        <taxon>Eukaryota</taxon>
        <taxon>Metazoa</taxon>
        <taxon>Chordata</taxon>
        <taxon>Craniata</taxon>
        <taxon>Vertebrata</taxon>
        <taxon>Euteleostomi</taxon>
        <taxon>Actinopterygii</taxon>
        <taxon>Neopterygii</taxon>
        <taxon>Teleostei</taxon>
        <taxon>Neoteleostei</taxon>
        <taxon>Acanthomorphata</taxon>
        <taxon>Carangaria</taxon>
        <taxon>Pleuronectiformes</taxon>
        <taxon>Pleuronectoidei</taxon>
        <taxon>Pleuronectidae</taxon>
        <taxon>Pleuronectes</taxon>
    </lineage>
</organism>
<accession>A0A9N7VLH4</accession>
<evidence type="ECO:0000313" key="3">
    <source>
        <dbReference type="Proteomes" id="UP001153269"/>
    </source>
</evidence>
<gene>
    <name evidence="2" type="ORF">PLEPLA_LOCUS42242</name>
</gene>
<keyword evidence="3" id="KW-1185">Reference proteome</keyword>
<feature type="compositionally biased region" description="Low complexity" evidence="1">
    <location>
        <begin position="50"/>
        <end position="69"/>
    </location>
</feature>
<proteinExistence type="predicted"/>
<feature type="region of interest" description="Disordered" evidence="1">
    <location>
        <begin position="125"/>
        <end position="152"/>
    </location>
</feature>
<feature type="region of interest" description="Disordered" evidence="1">
    <location>
        <begin position="24"/>
        <end position="82"/>
    </location>
</feature>
<protein>
    <submittedName>
        <fullName evidence="2">Uncharacterized protein</fullName>
    </submittedName>
</protein>